<reference evidence="1" key="2">
    <citation type="journal article" date="2015" name="Data Brief">
        <title>Shoot transcriptome of the giant reed, Arundo donax.</title>
        <authorList>
            <person name="Barrero R.A."/>
            <person name="Guerrero F.D."/>
            <person name="Moolhuijzen P."/>
            <person name="Goolsby J.A."/>
            <person name="Tidwell J."/>
            <person name="Bellgard S.E."/>
            <person name="Bellgard M.I."/>
        </authorList>
    </citation>
    <scope>NUCLEOTIDE SEQUENCE</scope>
    <source>
        <tissue evidence="1">Shoot tissue taken approximately 20 cm above the soil surface</tissue>
    </source>
</reference>
<organism evidence="1">
    <name type="scientific">Arundo donax</name>
    <name type="common">Giant reed</name>
    <name type="synonym">Donax arundinaceus</name>
    <dbReference type="NCBI Taxonomy" id="35708"/>
    <lineage>
        <taxon>Eukaryota</taxon>
        <taxon>Viridiplantae</taxon>
        <taxon>Streptophyta</taxon>
        <taxon>Embryophyta</taxon>
        <taxon>Tracheophyta</taxon>
        <taxon>Spermatophyta</taxon>
        <taxon>Magnoliopsida</taxon>
        <taxon>Liliopsida</taxon>
        <taxon>Poales</taxon>
        <taxon>Poaceae</taxon>
        <taxon>PACMAD clade</taxon>
        <taxon>Arundinoideae</taxon>
        <taxon>Arundineae</taxon>
        <taxon>Arundo</taxon>
    </lineage>
</organism>
<reference evidence="1" key="1">
    <citation type="submission" date="2014-09" db="EMBL/GenBank/DDBJ databases">
        <authorList>
            <person name="Magalhaes I.L.F."/>
            <person name="Oliveira U."/>
            <person name="Santos F.R."/>
            <person name="Vidigal T.H.D.A."/>
            <person name="Brescovit A.D."/>
            <person name="Santos A.J."/>
        </authorList>
    </citation>
    <scope>NUCLEOTIDE SEQUENCE</scope>
    <source>
        <tissue evidence="1">Shoot tissue taken approximately 20 cm above the soil surface</tissue>
    </source>
</reference>
<name>A0A0A8ZKU0_ARUDO</name>
<dbReference type="AlphaFoldDB" id="A0A0A8ZKU0"/>
<sequence>MNLYRSSYNPFYVSHQLLIHVTGQPKVQLPDYFLVFETYDQEHAQVNDVNL</sequence>
<protein>
    <submittedName>
        <fullName evidence="1">Uncharacterized protein</fullName>
    </submittedName>
</protein>
<proteinExistence type="predicted"/>
<dbReference type="EMBL" id="GBRH01258474">
    <property type="protein sequence ID" value="JAD39421.1"/>
    <property type="molecule type" value="Transcribed_RNA"/>
</dbReference>
<evidence type="ECO:0000313" key="1">
    <source>
        <dbReference type="EMBL" id="JAD39421.1"/>
    </source>
</evidence>
<accession>A0A0A8ZKU0</accession>